<name>A0A1E3PNW5_9ASCO</name>
<dbReference type="SUPFAM" id="SSF52821">
    <property type="entry name" value="Rhodanese/Cell cycle control phosphatase"/>
    <property type="match status" value="1"/>
</dbReference>
<protein>
    <submittedName>
        <fullName evidence="2">Rhodanese-like protein</fullName>
    </submittedName>
</protein>
<dbReference type="STRING" id="857566.A0A1E3PNW5"/>
<dbReference type="AlphaFoldDB" id="A0A1E3PNW5"/>
<evidence type="ECO:0000259" key="1">
    <source>
        <dbReference type="PROSITE" id="PS50206"/>
    </source>
</evidence>
<dbReference type="InterPro" id="IPR001763">
    <property type="entry name" value="Rhodanese-like_dom"/>
</dbReference>
<accession>A0A1E3PNW5</accession>
<keyword evidence="3" id="KW-1185">Reference proteome</keyword>
<dbReference type="GO" id="GO:0005737">
    <property type="term" value="C:cytoplasm"/>
    <property type="evidence" value="ECO:0007669"/>
    <property type="project" value="TreeGrafter"/>
</dbReference>
<evidence type="ECO:0000313" key="2">
    <source>
        <dbReference type="EMBL" id="ODQ66924.1"/>
    </source>
</evidence>
<dbReference type="Pfam" id="PF00581">
    <property type="entry name" value="Rhodanese"/>
    <property type="match status" value="1"/>
</dbReference>
<reference evidence="2 3" key="1">
    <citation type="journal article" date="2016" name="Proc. Natl. Acad. Sci. U.S.A.">
        <title>Comparative genomics of biotechnologically important yeasts.</title>
        <authorList>
            <person name="Riley R."/>
            <person name="Haridas S."/>
            <person name="Wolfe K.H."/>
            <person name="Lopes M.R."/>
            <person name="Hittinger C.T."/>
            <person name="Goeker M."/>
            <person name="Salamov A.A."/>
            <person name="Wisecaver J.H."/>
            <person name="Long T.M."/>
            <person name="Calvey C.H."/>
            <person name="Aerts A.L."/>
            <person name="Barry K.W."/>
            <person name="Choi C."/>
            <person name="Clum A."/>
            <person name="Coughlan A.Y."/>
            <person name="Deshpande S."/>
            <person name="Douglass A.P."/>
            <person name="Hanson S.J."/>
            <person name="Klenk H.-P."/>
            <person name="LaButti K.M."/>
            <person name="Lapidus A."/>
            <person name="Lindquist E.A."/>
            <person name="Lipzen A.M."/>
            <person name="Meier-Kolthoff J.P."/>
            <person name="Ohm R.A."/>
            <person name="Otillar R.P."/>
            <person name="Pangilinan J.L."/>
            <person name="Peng Y."/>
            <person name="Rokas A."/>
            <person name="Rosa C.A."/>
            <person name="Scheuner C."/>
            <person name="Sibirny A.A."/>
            <person name="Slot J.C."/>
            <person name="Stielow J.B."/>
            <person name="Sun H."/>
            <person name="Kurtzman C.P."/>
            <person name="Blackwell M."/>
            <person name="Grigoriev I.V."/>
            <person name="Jeffries T.W."/>
        </authorList>
    </citation>
    <scope>NUCLEOTIDE SEQUENCE [LARGE SCALE GENOMIC DNA]</scope>
    <source>
        <strain evidence="2 3">DSM 6958</strain>
    </source>
</reference>
<dbReference type="InterPro" id="IPR036873">
    <property type="entry name" value="Rhodanese-like_dom_sf"/>
</dbReference>
<feature type="non-terminal residue" evidence="2">
    <location>
        <position position="1"/>
    </location>
</feature>
<dbReference type="GO" id="GO:0005634">
    <property type="term" value="C:nucleus"/>
    <property type="evidence" value="ECO:0007669"/>
    <property type="project" value="TreeGrafter"/>
</dbReference>
<feature type="domain" description="Rhodanese" evidence="1">
    <location>
        <begin position="34"/>
        <end position="136"/>
    </location>
</feature>
<gene>
    <name evidence="2" type="ORF">NADFUDRAFT_22133</name>
</gene>
<dbReference type="SMART" id="SM00450">
    <property type="entry name" value="RHOD"/>
    <property type="match status" value="1"/>
</dbReference>
<sequence>NMSTIKYLSPVILKSWFDSFPEVLATRTNSVPSPGQKFVIIDVRDDDHLGPHIPTSLNIPSSTFLASMPKLSQDLKNYDCVVFYCMMSQIRGPSAARAYARWTQEGSDIAPEDQQKIYILEGGFENWERLNGGVGSIYIAQS</sequence>
<organism evidence="2 3">
    <name type="scientific">Nadsonia fulvescens var. elongata DSM 6958</name>
    <dbReference type="NCBI Taxonomy" id="857566"/>
    <lineage>
        <taxon>Eukaryota</taxon>
        <taxon>Fungi</taxon>
        <taxon>Dikarya</taxon>
        <taxon>Ascomycota</taxon>
        <taxon>Saccharomycotina</taxon>
        <taxon>Dipodascomycetes</taxon>
        <taxon>Dipodascales</taxon>
        <taxon>Dipodascales incertae sedis</taxon>
        <taxon>Nadsonia</taxon>
    </lineage>
</organism>
<dbReference type="Proteomes" id="UP000095009">
    <property type="component" value="Unassembled WGS sequence"/>
</dbReference>
<dbReference type="Gene3D" id="3.40.250.10">
    <property type="entry name" value="Rhodanese-like domain"/>
    <property type="match status" value="1"/>
</dbReference>
<dbReference type="PROSITE" id="PS50206">
    <property type="entry name" value="RHODANESE_3"/>
    <property type="match status" value="1"/>
</dbReference>
<dbReference type="EMBL" id="KV454407">
    <property type="protein sequence ID" value="ODQ66924.1"/>
    <property type="molecule type" value="Genomic_DNA"/>
</dbReference>
<dbReference type="PANTHER" id="PTHR10828:SF38">
    <property type="entry name" value="ARSENICAL-RESISTANCE PROTEIN 2-RELATED"/>
    <property type="match status" value="1"/>
</dbReference>
<dbReference type="GO" id="GO:0004725">
    <property type="term" value="F:protein tyrosine phosphatase activity"/>
    <property type="evidence" value="ECO:0007669"/>
    <property type="project" value="TreeGrafter"/>
</dbReference>
<dbReference type="PANTHER" id="PTHR10828">
    <property type="entry name" value="M-PHASE INDUCER PHOSPHATASE DUAL SPECIFICITY PHOSPHATASE CDC25"/>
    <property type="match status" value="1"/>
</dbReference>
<evidence type="ECO:0000313" key="3">
    <source>
        <dbReference type="Proteomes" id="UP000095009"/>
    </source>
</evidence>
<proteinExistence type="predicted"/>
<dbReference type="OrthoDB" id="102559at2759"/>